<dbReference type="Proteomes" id="UP000440513">
    <property type="component" value="Unassembled WGS sequence"/>
</dbReference>
<dbReference type="InterPro" id="IPR000594">
    <property type="entry name" value="ThiF_NAD_FAD-bd"/>
</dbReference>
<proteinExistence type="predicted"/>
<accession>A0A7X2TKE2</accession>
<dbReference type="InterPro" id="IPR035985">
    <property type="entry name" value="Ubiquitin-activating_enz"/>
</dbReference>
<sequence>MLNQFSRTQLLLGEEAMEKLKNSRVAVFGIGGVGGYVCEALVRSGVGAFDLIDDDKVCLTNLNRQIIATRKTVGKYKTDVMKERMLEINPNVDVHIHKCFFLPENADEFPFEEYDYVVDAVDTVTAKIELVMKCQEKGVPIMSSMGAGNKLDASQFKVADIYKTKVCPLAKVMRRELKKRRVRKLKVVYSEELPKRPIEDMSTSCRTNCICPPGAAHKCTERRDIPGSVAYVPSVAGLIIAGEVVKDLTTVKKQK</sequence>
<evidence type="ECO:0000259" key="1">
    <source>
        <dbReference type="Pfam" id="PF00899"/>
    </source>
</evidence>
<feature type="domain" description="THIF-type NAD/FAD binding fold" evidence="1">
    <location>
        <begin position="10"/>
        <end position="252"/>
    </location>
</feature>
<dbReference type="GO" id="GO:0061504">
    <property type="term" value="P:cyclic threonylcarbamoyladenosine biosynthetic process"/>
    <property type="evidence" value="ECO:0007669"/>
    <property type="project" value="TreeGrafter"/>
</dbReference>
<evidence type="ECO:0000313" key="2">
    <source>
        <dbReference type="EMBL" id="MST66141.1"/>
    </source>
</evidence>
<dbReference type="PANTHER" id="PTHR43267">
    <property type="entry name" value="TRNA THREONYLCARBAMOYLADENOSINE DEHYDRATASE"/>
    <property type="match status" value="1"/>
</dbReference>
<comment type="caution">
    <text evidence="2">The sequence shown here is derived from an EMBL/GenBank/DDBJ whole genome shotgun (WGS) entry which is preliminary data.</text>
</comment>
<dbReference type="RefSeq" id="WP_154431815.1">
    <property type="nucleotide sequence ID" value="NZ_JBQHQP010000007.1"/>
</dbReference>
<dbReference type="GO" id="GO:0061503">
    <property type="term" value="F:tRNA threonylcarbamoyladenosine dehydratase"/>
    <property type="evidence" value="ECO:0007669"/>
    <property type="project" value="TreeGrafter"/>
</dbReference>
<dbReference type="AlphaFoldDB" id="A0A7X2TKE2"/>
<dbReference type="SUPFAM" id="SSF69572">
    <property type="entry name" value="Activating enzymes of the ubiquitin-like proteins"/>
    <property type="match status" value="1"/>
</dbReference>
<protein>
    <submittedName>
        <fullName evidence="2">tRNA threonylcarbamoyladenosine dehydratase</fullName>
    </submittedName>
</protein>
<dbReference type="EMBL" id="VUMS01000007">
    <property type="protein sequence ID" value="MST66141.1"/>
    <property type="molecule type" value="Genomic_DNA"/>
</dbReference>
<dbReference type="Pfam" id="PF00899">
    <property type="entry name" value="ThiF"/>
    <property type="match status" value="1"/>
</dbReference>
<dbReference type="FunFam" id="3.40.50.720:FF:000141">
    <property type="entry name" value="tRNA threonylcarbamoyladenosine dehydratase"/>
    <property type="match status" value="1"/>
</dbReference>
<organism evidence="2 3">
    <name type="scientific">Oliverpabstia intestinalis</name>
    <dbReference type="NCBI Taxonomy" id="2606633"/>
    <lineage>
        <taxon>Bacteria</taxon>
        <taxon>Bacillati</taxon>
        <taxon>Bacillota</taxon>
        <taxon>Clostridia</taxon>
        <taxon>Lachnospirales</taxon>
        <taxon>Lachnospiraceae</taxon>
        <taxon>Oliverpabstia</taxon>
    </lineage>
</organism>
<name>A0A7X2TKE2_9FIRM</name>
<reference evidence="2 3" key="1">
    <citation type="submission" date="2019-08" db="EMBL/GenBank/DDBJ databases">
        <title>In-depth cultivation of the pig gut microbiome towards novel bacterial diversity and tailored functional studies.</title>
        <authorList>
            <person name="Wylensek D."/>
            <person name="Hitch T.C.A."/>
            <person name="Clavel T."/>
        </authorList>
    </citation>
    <scope>NUCLEOTIDE SEQUENCE [LARGE SCALE GENOMIC DNA]</scope>
    <source>
        <strain evidence="2 3">BSM-380-WT-5A</strain>
    </source>
</reference>
<dbReference type="PANTHER" id="PTHR43267:SF1">
    <property type="entry name" value="TRNA THREONYLCARBAMOYLADENOSINE DEHYDRATASE"/>
    <property type="match status" value="1"/>
</dbReference>
<dbReference type="GO" id="GO:0008641">
    <property type="term" value="F:ubiquitin-like modifier activating enzyme activity"/>
    <property type="evidence" value="ECO:0007669"/>
    <property type="project" value="InterPro"/>
</dbReference>
<evidence type="ECO:0000313" key="3">
    <source>
        <dbReference type="Proteomes" id="UP000440513"/>
    </source>
</evidence>
<dbReference type="InterPro" id="IPR045886">
    <property type="entry name" value="ThiF/MoeB/HesA"/>
</dbReference>
<dbReference type="CDD" id="cd00755">
    <property type="entry name" value="YgdL_like"/>
    <property type="match status" value="1"/>
</dbReference>
<keyword evidence="3" id="KW-1185">Reference proteome</keyword>
<dbReference type="Gene3D" id="3.40.50.720">
    <property type="entry name" value="NAD(P)-binding Rossmann-like Domain"/>
    <property type="match status" value="1"/>
</dbReference>
<gene>
    <name evidence="2" type="ORF">FYJ57_05220</name>
</gene>